<proteinExistence type="predicted"/>
<keyword evidence="2" id="KW-1185">Reference proteome</keyword>
<sequence length="289" mass="32808">MKISRTKKTPANTLLQPLAIAAGVRQRALELALPEFLGTDATDQPGAIGRPRSDLHAAICRPACRRCTHAAGITMTVTCWTTHDRNVCLRHRLWIGDGIGNADEQVDVSRLPDTLRAQKHHRNLMARHGRRWVRNAYLNSQKIYFNWLQQSADPFDLLDTARRILADGTGNPPSPDLTLAMVFHPKVVALAGLLAGREWERHAAATGHVSWLVEQITVRDILLGYAPQDREDPLIQWVERHFSTHKFIAFHSSRMIYDTFFPRETIPPLHQRGNSDPERRRKISLYVSC</sequence>
<comment type="caution">
    <text evidence="1">The sequence shown here is derived from an EMBL/GenBank/DDBJ whole genome shotgun (WGS) entry which is preliminary data.</text>
</comment>
<reference evidence="2" key="1">
    <citation type="journal article" date="2019" name="Int. J. Syst. Evol. Microbiol.">
        <title>The Global Catalogue of Microorganisms (GCM) 10K type strain sequencing project: providing services to taxonomists for standard genome sequencing and annotation.</title>
        <authorList>
            <consortium name="The Broad Institute Genomics Platform"/>
            <consortium name="The Broad Institute Genome Sequencing Center for Infectious Disease"/>
            <person name="Wu L."/>
            <person name="Ma J."/>
        </authorList>
    </citation>
    <scope>NUCLEOTIDE SEQUENCE [LARGE SCALE GENOMIC DNA]</scope>
    <source>
        <strain evidence="2">ICMP 19430</strain>
    </source>
</reference>
<accession>A0ABW2MKE6</accession>
<dbReference type="Proteomes" id="UP001596509">
    <property type="component" value="Unassembled WGS sequence"/>
</dbReference>
<gene>
    <name evidence="1" type="ORF">ACFQW9_27075</name>
</gene>
<evidence type="ECO:0000313" key="2">
    <source>
        <dbReference type="Proteomes" id="UP001596509"/>
    </source>
</evidence>
<dbReference type="EMBL" id="JBHTCK010000008">
    <property type="protein sequence ID" value="MFC7354320.1"/>
    <property type="molecule type" value="Genomic_DNA"/>
</dbReference>
<evidence type="ECO:0000313" key="1">
    <source>
        <dbReference type="EMBL" id="MFC7354320.1"/>
    </source>
</evidence>
<dbReference type="RefSeq" id="WP_381040961.1">
    <property type="nucleotide sequence ID" value="NZ_JBHTCK010000008.1"/>
</dbReference>
<name>A0ABW2MKE6_9ACTN</name>
<organism evidence="1 2">
    <name type="scientific">Streptomyces caviscabies</name>
    <dbReference type="NCBI Taxonomy" id="90079"/>
    <lineage>
        <taxon>Bacteria</taxon>
        <taxon>Bacillati</taxon>
        <taxon>Actinomycetota</taxon>
        <taxon>Actinomycetes</taxon>
        <taxon>Kitasatosporales</taxon>
        <taxon>Streptomycetaceae</taxon>
        <taxon>Streptomyces</taxon>
    </lineage>
</organism>
<protein>
    <submittedName>
        <fullName evidence="1">Uncharacterized protein</fullName>
    </submittedName>
</protein>